<evidence type="ECO:0000313" key="2">
    <source>
        <dbReference type="Proteomes" id="UP001153636"/>
    </source>
</evidence>
<organism evidence="1 2">
    <name type="scientific">Psylliodes chrysocephalus</name>
    <dbReference type="NCBI Taxonomy" id="3402493"/>
    <lineage>
        <taxon>Eukaryota</taxon>
        <taxon>Metazoa</taxon>
        <taxon>Ecdysozoa</taxon>
        <taxon>Arthropoda</taxon>
        <taxon>Hexapoda</taxon>
        <taxon>Insecta</taxon>
        <taxon>Pterygota</taxon>
        <taxon>Neoptera</taxon>
        <taxon>Endopterygota</taxon>
        <taxon>Coleoptera</taxon>
        <taxon>Polyphaga</taxon>
        <taxon>Cucujiformia</taxon>
        <taxon>Chrysomeloidea</taxon>
        <taxon>Chrysomelidae</taxon>
        <taxon>Galerucinae</taxon>
        <taxon>Alticini</taxon>
        <taxon>Psylliodes</taxon>
    </lineage>
</organism>
<dbReference type="EMBL" id="OV651815">
    <property type="protein sequence ID" value="CAH1109118.1"/>
    <property type="molecule type" value="Genomic_DNA"/>
</dbReference>
<name>A0A9P0CZ59_9CUCU</name>
<gene>
    <name evidence="1" type="ORF">PSYICH_LOCUS9706</name>
</gene>
<keyword evidence="2" id="KW-1185">Reference proteome</keyword>
<protein>
    <submittedName>
        <fullName evidence="1">Uncharacterized protein</fullName>
    </submittedName>
</protein>
<reference evidence="1" key="1">
    <citation type="submission" date="2022-01" db="EMBL/GenBank/DDBJ databases">
        <authorList>
            <person name="King R."/>
        </authorList>
    </citation>
    <scope>NUCLEOTIDE SEQUENCE</scope>
</reference>
<dbReference type="AlphaFoldDB" id="A0A9P0CZ59"/>
<proteinExistence type="predicted"/>
<evidence type="ECO:0000313" key="1">
    <source>
        <dbReference type="EMBL" id="CAH1109118.1"/>
    </source>
</evidence>
<dbReference type="Proteomes" id="UP001153636">
    <property type="component" value="Chromosome 3"/>
</dbReference>
<dbReference type="OrthoDB" id="6766179at2759"/>
<sequence length="152" mass="17792">MELREKRLLNFFCDDCQEGSKLLHEIPDLIAKIDDLQEEIMITKENTINEIHERQRRANNSIMFNVPEASRQKTDFDTVKEIVSEIFQDLSIVKTIRVGKKNKNGNRLLKVALRNSDDALSIAKNKKKMKKESFLEVDLTIVQIYNTKQLRE</sequence>
<accession>A0A9P0CZ59</accession>